<dbReference type="PANTHER" id="PTHR19303:SF73">
    <property type="entry name" value="PROTEIN PDC2"/>
    <property type="match status" value="1"/>
</dbReference>
<organism evidence="3 4">
    <name type="scientific">Tilletia walkeri</name>
    <dbReference type="NCBI Taxonomy" id="117179"/>
    <lineage>
        <taxon>Eukaryota</taxon>
        <taxon>Fungi</taxon>
        <taxon>Dikarya</taxon>
        <taxon>Basidiomycota</taxon>
        <taxon>Ustilaginomycotina</taxon>
        <taxon>Exobasidiomycetes</taxon>
        <taxon>Tilletiales</taxon>
        <taxon>Tilletiaceae</taxon>
        <taxon>Tilletia</taxon>
    </lineage>
</organism>
<dbReference type="PANTHER" id="PTHR19303">
    <property type="entry name" value="TRANSPOSON"/>
    <property type="match status" value="1"/>
</dbReference>
<accession>A0A8X7N3L5</accession>
<dbReference type="InterPro" id="IPR050863">
    <property type="entry name" value="CenT-Element_Derived"/>
</dbReference>
<proteinExistence type="predicted"/>
<dbReference type="Proteomes" id="UP000078113">
    <property type="component" value="Unassembled WGS sequence"/>
</dbReference>
<sequence length="483" mass="55656">MVVHRRTSLQAKSGKKKVQLRTQEKIRILNWMKKAGRGQTEAARHFQNESSGIKQPLISEFVKRQENIRKLAAEEAAADSMRSRQVRCPKMGKKLGLWITQVLEQGLLLLNGAHIIAKAKNMLDALKTPDNKRPALSIKYLIAHWQRHSKELSRSGVKQDKFRLTVDFCENADGTERMAPIIIGKTKKLRFFNEHTDQQLGFDYYNNKTAWMTGLIFFDWLMRWNEALRKDTRRILLLVENFSGHTVDTSKLPNIQLQIFKPNFTAHVQPRDSGIVCCFKAKDWTLVMNQYLERYEQSKADFYVIDQLVATQLPHLKPQPRHLKLPPFLVLQLPNKKYPMHFTGSTILALFSVPQPSRLSINELLNPIQEEQSRHSRSHPSSDDNGLDLERNELGGDRLDEDGCDDEIKMVAIEDDERDESDKEDITAVAPTPLRASGMVAGLVDFTAFQTDPFFRNFARKLRLCKQKITDQRQEAMIQPRIA</sequence>
<comment type="caution">
    <text evidence="3">The sequence shown here is derived from an EMBL/GenBank/DDBJ whole genome shotgun (WGS) entry which is preliminary data.</text>
</comment>
<feature type="region of interest" description="Disordered" evidence="1">
    <location>
        <begin position="369"/>
        <end position="401"/>
    </location>
</feature>
<feature type="domain" description="DDE-1" evidence="2">
    <location>
        <begin position="163"/>
        <end position="298"/>
    </location>
</feature>
<evidence type="ECO:0000313" key="3">
    <source>
        <dbReference type="EMBL" id="KAE8265743.1"/>
    </source>
</evidence>
<feature type="compositionally biased region" description="Basic and acidic residues" evidence="1">
    <location>
        <begin position="388"/>
        <end position="398"/>
    </location>
</feature>
<evidence type="ECO:0000313" key="4">
    <source>
        <dbReference type="Proteomes" id="UP000078113"/>
    </source>
</evidence>
<keyword evidence="4" id="KW-1185">Reference proteome</keyword>
<dbReference type="InterPro" id="IPR004875">
    <property type="entry name" value="DDE_SF_endonuclease_dom"/>
</dbReference>
<reference evidence="3" key="1">
    <citation type="submission" date="2016-04" db="EMBL/GenBank/DDBJ databases">
        <authorList>
            <person name="Nguyen H.D."/>
            <person name="Samba Siva P."/>
            <person name="Cullis J."/>
            <person name="Levesque C.A."/>
            <person name="Hambleton S."/>
        </authorList>
    </citation>
    <scope>NUCLEOTIDE SEQUENCE</scope>
    <source>
        <strain evidence="3">DAOMC 236422</strain>
    </source>
</reference>
<gene>
    <name evidence="3" type="ORF">A4X09_0g6543</name>
</gene>
<dbReference type="AlphaFoldDB" id="A0A8X7N3L5"/>
<evidence type="ECO:0000256" key="1">
    <source>
        <dbReference type="SAM" id="MobiDB-lite"/>
    </source>
</evidence>
<dbReference type="EMBL" id="LWDG02000430">
    <property type="protein sequence ID" value="KAE8265743.1"/>
    <property type="molecule type" value="Genomic_DNA"/>
</dbReference>
<protein>
    <recommendedName>
        <fullName evidence="2">DDE-1 domain-containing protein</fullName>
    </recommendedName>
</protein>
<name>A0A8X7N3L5_9BASI</name>
<dbReference type="GO" id="GO:0003677">
    <property type="term" value="F:DNA binding"/>
    <property type="evidence" value="ECO:0007669"/>
    <property type="project" value="TreeGrafter"/>
</dbReference>
<dbReference type="GO" id="GO:0005634">
    <property type="term" value="C:nucleus"/>
    <property type="evidence" value="ECO:0007669"/>
    <property type="project" value="TreeGrafter"/>
</dbReference>
<dbReference type="Pfam" id="PF03184">
    <property type="entry name" value="DDE_1"/>
    <property type="match status" value="1"/>
</dbReference>
<reference evidence="3" key="2">
    <citation type="journal article" date="2019" name="IMA Fungus">
        <title>Genome sequencing and comparison of five Tilletia species to identify candidate genes for the detection of regulated species infecting wheat.</title>
        <authorList>
            <person name="Nguyen H.D.T."/>
            <person name="Sultana T."/>
            <person name="Kesanakurti P."/>
            <person name="Hambleton S."/>
        </authorList>
    </citation>
    <scope>NUCLEOTIDE SEQUENCE</scope>
    <source>
        <strain evidence="3">DAOMC 236422</strain>
    </source>
</reference>
<evidence type="ECO:0000259" key="2">
    <source>
        <dbReference type="Pfam" id="PF03184"/>
    </source>
</evidence>